<name>L1JZ08_GUITC</name>
<reference evidence="1 3" key="1">
    <citation type="journal article" date="2012" name="Nature">
        <title>Algal genomes reveal evolutionary mosaicism and the fate of nucleomorphs.</title>
        <authorList>
            <consortium name="DOE Joint Genome Institute"/>
            <person name="Curtis B.A."/>
            <person name="Tanifuji G."/>
            <person name="Burki F."/>
            <person name="Gruber A."/>
            <person name="Irimia M."/>
            <person name="Maruyama S."/>
            <person name="Arias M.C."/>
            <person name="Ball S.G."/>
            <person name="Gile G.H."/>
            <person name="Hirakawa Y."/>
            <person name="Hopkins J.F."/>
            <person name="Kuo A."/>
            <person name="Rensing S.A."/>
            <person name="Schmutz J."/>
            <person name="Symeonidi A."/>
            <person name="Elias M."/>
            <person name="Eveleigh R.J."/>
            <person name="Herman E.K."/>
            <person name="Klute M.J."/>
            <person name="Nakayama T."/>
            <person name="Obornik M."/>
            <person name="Reyes-Prieto A."/>
            <person name="Armbrust E.V."/>
            <person name="Aves S.J."/>
            <person name="Beiko R.G."/>
            <person name="Coutinho P."/>
            <person name="Dacks J.B."/>
            <person name="Durnford D.G."/>
            <person name="Fast N.M."/>
            <person name="Green B.R."/>
            <person name="Grisdale C.J."/>
            <person name="Hempel F."/>
            <person name="Henrissat B."/>
            <person name="Hoppner M.P."/>
            <person name="Ishida K."/>
            <person name="Kim E."/>
            <person name="Koreny L."/>
            <person name="Kroth P.G."/>
            <person name="Liu Y."/>
            <person name="Malik S.B."/>
            <person name="Maier U.G."/>
            <person name="McRose D."/>
            <person name="Mock T."/>
            <person name="Neilson J.A."/>
            <person name="Onodera N.T."/>
            <person name="Poole A.M."/>
            <person name="Pritham E.J."/>
            <person name="Richards T.A."/>
            <person name="Rocap G."/>
            <person name="Roy S.W."/>
            <person name="Sarai C."/>
            <person name="Schaack S."/>
            <person name="Shirato S."/>
            <person name="Slamovits C.H."/>
            <person name="Spencer D.F."/>
            <person name="Suzuki S."/>
            <person name="Worden A.Z."/>
            <person name="Zauner S."/>
            <person name="Barry K."/>
            <person name="Bell C."/>
            <person name="Bharti A.K."/>
            <person name="Crow J.A."/>
            <person name="Grimwood J."/>
            <person name="Kramer R."/>
            <person name="Lindquist E."/>
            <person name="Lucas S."/>
            <person name="Salamov A."/>
            <person name="McFadden G.I."/>
            <person name="Lane C.E."/>
            <person name="Keeling P.J."/>
            <person name="Gray M.W."/>
            <person name="Grigoriev I.V."/>
            <person name="Archibald J.M."/>
        </authorList>
    </citation>
    <scope>NUCLEOTIDE SEQUENCE</scope>
    <source>
        <strain evidence="1 3">CCMP2712</strain>
    </source>
</reference>
<dbReference type="AlphaFoldDB" id="L1JZ08"/>
<dbReference type="EMBL" id="JH992970">
    <property type="protein sequence ID" value="EKX53318.1"/>
    <property type="molecule type" value="Genomic_DNA"/>
</dbReference>
<keyword evidence="3" id="KW-1185">Reference proteome</keyword>
<protein>
    <submittedName>
        <fullName evidence="1 2">Uncharacterized protein</fullName>
    </submittedName>
</protein>
<evidence type="ECO:0000313" key="2">
    <source>
        <dbReference type="EnsemblProtists" id="EKX53318"/>
    </source>
</evidence>
<evidence type="ECO:0000313" key="1">
    <source>
        <dbReference type="EMBL" id="EKX53318.1"/>
    </source>
</evidence>
<accession>L1JZ08</accession>
<reference evidence="3" key="2">
    <citation type="submission" date="2012-11" db="EMBL/GenBank/DDBJ databases">
        <authorList>
            <person name="Kuo A."/>
            <person name="Curtis B.A."/>
            <person name="Tanifuji G."/>
            <person name="Burki F."/>
            <person name="Gruber A."/>
            <person name="Irimia M."/>
            <person name="Maruyama S."/>
            <person name="Arias M.C."/>
            <person name="Ball S.G."/>
            <person name="Gile G.H."/>
            <person name="Hirakawa Y."/>
            <person name="Hopkins J.F."/>
            <person name="Rensing S.A."/>
            <person name="Schmutz J."/>
            <person name="Symeonidi A."/>
            <person name="Elias M."/>
            <person name="Eveleigh R.J."/>
            <person name="Herman E.K."/>
            <person name="Klute M.J."/>
            <person name="Nakayama T."/>
            <person name="Obornik M."/>
            <person name="Reyes-Prieto A."/>
            <person name="Armbrust E.V."/>
            <person name="Aves S.J."/>
            <person name="Beiko R.G."/>
            <person name="Coutinho P."/>
            <person name="Dacks J.B."/>
            <person name="Durnford D.G."/>
            <person name="Fast N.M."/>
            <person name="Green B.R."/>
            <person name="Grisdale C."/>
            <person name="Hempe F."/>
            <person name="Henrissat B."/>
            <person name="Hoppner M.P."/>
            <person name="Ishida K.-I."/>
            <person name="Kim E."/>
            <person name="Koreny L."/>
            <person name="Kroth P.G."/>
            <person name="Liu Y."/>
            <person name="Malik S.-B."/>
            <person name="Maier U.G."/>
            <person name="McRose D."/>
            <person name="Mock T."/>
            <person name="Neilson J.A."/>
            <person name="Onodera N.T."/>
            <person name="Poole A.M."/>
            <person name="Pritham E.J."/>
            <person name="Richards T.A."/>
            <person name="Rocap G."/>
            <person name="Roy S.W."/>
            <person name="Sarai C."/>
            <person name="Schaack S."/>
            <person name="Shirato S."/>
            <person name="Slamovits C.H."/>
            <person name="Spencer D.F."/>
            <person name="Suzuki S."/>
            <person name="Worden A.Z."/>
            <person name="Zauner S."/>
            <person name="Barry K."/>
            <person name="Bell C."/>
            <person name="Bharti A.K."/>
            <person name="Crow J.A."/>
            <person name="Grimwood J."/>
            <person name="Kramer R."/>
            <person name="Lindquist E."/>
            <person name="Lucas S."/>
            <person name="Salamov A."/>
            <person name="McFadden G.I."/>
            <person name="Lane C.E."/>
            <person name="Keeling P.J."/>
            <person name="Gray M.W."/>
            <person name="Grigoriev I.V."/>
            <person name="Archibald J.M."/>
        </authorList>
    </citation>
    <scope>NUCLEOTIDE SEQUENCE</scope>
    <source>
        <strain evidence="3">CCMP2712</strain>
    </source>
</reference>
<proteinExistence type="predicted"/>
<sequence>MCAGEGLSMTRLQASFSSYKLAPDVEPELLLNEEGLMTGEVILTFQDIPSAVQALQFFNSKPNDLSFKDATMLLPLRFDELTEKWVESENSFHENL</sequence>
<dbReference type="KEGG" id="gtt:GUITHDRAFT_150378"/>
<dbReference type="HOGENOM" id="CLU_2365997_0_0_1"/>
<dbReference type="GeneID" id="17310213"/>
<gene>
    <name evidence="1" type="ORF">GUITHDRAFT_150378</name>
</gene>
<dbReference type="PaxDb" id="55529-EKX53318"/>
<feature type="non-terminal residue" evidence="1">
    <location>
        <position position="96"/>
    </location>
</feature>
<dbReference type="EnsemblProtists" id="EKX53318">
    <property type="protein sequence ID" value="EKX53318"/>
    <property type="gene ID" value="GUITHDRAFT_150378"/>
</dbReference>
<organism evidence="1">
    <name type="scientific">Guillardia theta (strain CCMP2712)</name>
    <name type="common">Cryptophyte</name>
    <dbReference type="NCBI Taxonomy" id="905079"/>
    <lineage>
        <taxon>Eukaryota</taxon>
        <taxon>Cryptophyceae</taxon>
        <taxon>Pyrenomonadales</taxon>
        <taxon>Geminigeraceae</taxon>
        <taxon>Guillardia</taxon>
    </lineage>
</organism>
<dbReference type="Proteomes" id="UP000011087">
    <property type="component" value="Unassembled WGS sequence"/>
</dbReference>
<evidence type="ECO:0000313" key="3">
    <source>
        <dbReference type="Proteomes" id="UP000011087"/>
    </source>
</evidence>
<dbReference type="RefSeq" id="XP_005840298.1">
    <property type="nucleotide sequence ID" value="XM_005840241.1"/>
</dbReference>
<reference evidence="2" key="3">
    <citation type="submission" date="2016-03" db="UniProtKB">
        <authorList>
            <consortium name="EnsemblProtists"/>
        </authorList>
    </citation>
    <scope>IDENTIFICATION</scope>
</reference>